<accession>A0ABY4D3B6</accession>
<dbReference type="Pfam" id="PF00561">
    <property type="entry name" value="Abhydrolase_1"/>
    <property type="match status" value="1"/>
</dbReference>
<evidence type="ECO:0000256" key="1">
    <source>
        <dbReference type="ARBA" id="ARBA00010088"/>
    </source>
</evidence>
<protein>
    <submittedName>
        <fullName evidence="5">Alpha/beta hydrolase</fullName>
    </submittedName>
</protein>
<comment type="similarity">
    <text evidence="1">Belongs to the peptidase S33 family.</text>
</comment>
<evidence type="ECO:0000256" key="3">
    <source>
        <dbReference type="SAM" id="SignalP"/>
    </source>
</evidence>
<feature type="domain" description="AB hydrolase-1" evidence="4">
    <location>
        <begin position="77"/>
        <end position="351"/>
    </location>
</feature>
<reference evidence="5 6" key="1">
    <citation type="submission" date="2022-03" db="EMBL/GenBank/DDBJ databases">
        <title>Hymenobactersp. isolated from the air.</title>
        <authorList>
            <person name="Won M."/>
            <person name="Kwon S.-W."/>
        </authorList>
    </citation>
    <scope>NUCLEOTIDE SEQUENCE [LARGE SCALE GENOMIC DNA]</scope>
    <source>
        <strain evidence="5 6">KACC 21982</strain>
    </source>
</reference>
<evidence type="ECO:0000313" key="5">
    <source>
        <dbReference type="EMBL" id="UOG77028.1"/>
    </source>
</evidence>
<name>A0ABY4D3B6_9BACT</name>
<gene>
    <name evidence="5" type="ORF">MTX78_10590</name>
</gene>
<evidence type="ECO:0000256" key="2">
    <source>
        <dbReference type="ARBA" id="ARBA00022801"/>
    </source>
</evidence>
<dbReference type="RefSeq" id="WP_243802447.1">
    <property type="nucleotide sequence ID" value="NZ_CP094669.1"/>
</dbReference>
<sequence>MKPLLFRRSLACLALLTCSFSSFGQASAPVDDYAKARKIIADLDTIVAPNGVQESYAAPIGGIKQWVYVRGQDKVNPIILFVHGGPASPMAPVSWMFQRPIEEYFTVVQYDQRAAGKTYATNDTTNLGSTIRIDQYVQDAIELAELICKKYGKQKVVLVGHSWGTIVSMHAALKRPDLFYAYVGIGQVINSQDNERVSFNYALTRATAENNQAALRELRSIAPYPGQQPITRKRIVIARKWPQYYGGLSAYRSTSTYYFNAPFLSPDYSAAAVTAIDKGSLFTLGRVLPAFLQVDFKPIKSFPIPVFMLMGRHDYTTPSEPTASWLAQVKAPVKKGIWFEHSAHLVPLEEPGKLLITLVNEVRPLAIGPRRGGTK</sequence>
<keyword evidence="3" id="KW-0732">Signal</keyword>
<proteinExistence type="inferred from homology"/>
<evidence type="ECO:0000259" key="4">
    <source>
        <dbReference type="Pfam" id="PF00561"/>
    </source>
</evidence>
<dbReference type="PANTHER" id="PTHR43689:SF8">
    <property type="entry name" value="ALPHA_BETA-HYDROLASES SUPERFAMILY PROTEIN"/>
    <property type="match status" value="1"/>
</dbReference>
<dbReference type="SUPFAM" id="SSF53474">
    <property type="entry name" value="alpha/beta-Hydrolases"/>
    <property type="match status" value="1"/>
</dbReference>
<dbReference type="InterPro" id="IPR002410">
    <property type="entry name" value="Peptidase_S33"/>
</dbReference>
<keyword evidence="2 5" id="KW-0378">Hydrolase</keyword>
<keyword evidence="6" id="KW-1185">Reference proteome</keyword>
<feature type="chain" id="PRO_5046564659" evidence="3">
    <location>
        <begin position="29"/>
        <end position="375"/>
    </location>
</feature>
<dbReference type="EMBL" id="CP094669">
    <property type="protein sequence ID" value="UOG77028.1"/>
    <property type="molecule type" value="Genomic_DNA"/>
</dbReference>
<dbReference type="InterPro" id="IPR029058">
    <property type="entry name" value="AB_hydrolase_fold"/>
</dbReference>
<dbReference type="InterPro" id="IPR000073">
    <property type="entry name" value="AB_hydrolase_1"/>
</dbReference>
<evidence type="ECO:0000313" key="6">
    <source>
        <dbReference type="Proteomes" id="UP000831113"/>
    </source>
</evidence>
<dbReference type="Gene3D" id="3.40.50.1820">
    <property type="entry name" value="alpha/beta hydrolase"/>
    <property type="match status" value="1"/>
</dbReference>
<dbReference type="Proteomes" id="UP000831113">
    <property type="component" value="Chromosome"/>
</dbReference>
<dbReference type="PANTHER" id="PTHR43689">
    <property type="entry name" value="HYDROLASE"/>
    <property type="match status" value="1"/>
</dbReference>
<feature type="signal peptide" evidence="3">
    <location>
        <begin position="1"/>
        <end position="28"/>
    </location>
</feature>
<organism evidence="5 6">
    <name type="scientific">Hymenobacter tibetensis</name>
    <dbReference type="NCBI Taxonomy" id="497967"/>
    <lineage>
        <taxon>Bacteria</taxon>
        <taxon>Pseudomonadati</taxon>
        <taxon>Bacteroidota</taxon>
        <taxon>Cytophagia</taxon>
        <taxon>Cytophagales</taxon>
        <taxon>Hymenobacteraceae</taxon>
        <taxon>Hymenobacter</taxon>
    </lineage>
</organism>
<dbReference type="PRINTS" id="PR00793">
    <property type="entry name" value="PROAMNOPTASE"/>
</dbReference>
<dbReference type="GO" id="GO:0016787">
    <property type="term" value="F:hydrolase activity"/>
    <property type="evidence" value="ECO:0007669"/>
    <property type="project" value="UniProtKB-KW"/>
</dbReference>